<keyword evidence="5 6" id="KW-0472">Membrane</keyword>
<evidence type="ECO:0000256" key="2">
    <source>
        <dbReference type="ARBA" id="ARBA00022692"/>
    </source>
</evidence>
<dbReference type="PANTHER" id="PTHR28234">
    <property type="entry name" value="NUCLEAR CONTROL OF ATPASE PROTEIN 2"/>
    <property type="match status" value="1"/>
</dbReference>
<comment type="subcellular location">
    <subcellularLocation>
        <location evidence="1">Mitochondrion membrane</location>
        <topology evidence="1">Multi-pass membrane protein</topology>
    </subcellularLocation>
</comment>
<evidence type="ECO:0000256" key="4">
    <source>
        <dbReference type="ARBA" id="ARBA00023128"/>
    </source>
</evidence>
<evidence type="ECO:0000313" key="7">
    <source>
        <dbReference type="EMBL" id="CAE2217830.1"/>
    </source>
</evidence>
<proteinExistence type="predicted"/>
<dbReference type="PANTHER" id="PTHR28234:SF1">
    <property type="entry name" value="NUCLEAR CONTROL OF ATPASE PROTEIN 2"/>
    <property type="match status" value="1"/>
</dbReference>
<dbReference type="EMBL" id="HBKP01011226">
    <property type="protein sequence ID" value="CAE2217830.1"/>
    <property type="molecule type" value="Transcribed_RNA"/>
</dbReference>
<sequence>MQSAGSFLDRWSWAFYQTSQGTLDSVRKFVYWWKLNSGTPPSVFKELAMDSSNIIDAVYPEGVSNETQQEIQALIQLCTVNGGGLNRLAHKIKKSSRKWELRQRRPRWKQYALDINPITWVSYLIRSRIFSETVINPVVYPAVVLEQSDEIFDLLTSQLGRCFYYLEEMNTFLKQEQRPSEEELLNFVRRKYFKLLSMYHPGIAEMSETDLSAHIQSQISEDASSDHVAEQNENIEMNELRELVQERMGVYLLDLRRQVKERKYRGSQWIKKVLAVTICIAIAIKVRSYGYQNLINKYREESQEMIIAAKRFYQSHVKEPIKRIYRTIRYDEATLGINASKSNLEAERDALEKMVVEYMEKMHPEDIATSEEYREVCKQASEGNLSLIIDDYAESIKSPIKNSLFGNLLQLVLIQVHKLKVDAEKGVVVMDQLMRANELNFQLLTLFPAVLVIGSIGTWLYNWMYPGVDPKVVAEIRHQFREVAIIINSYNTSDKSKSNKSDSQSGLSGRDLGRLVYCINCVQELADKLPATERQYLIMDSQELLNSEFNISQKLVTVDRVYHNLK</sequence>
<protein>
    <submittedName>
        <fullName evidence="7">Uncharacterized protein</fullName>
    </submittedName>
</protein>
<gene>
    <name evidence="7" type="ORF">VSP0166_LOCUS7891</name>
</gene>
<evidence type="ECO:0000256" key="1">
    <source>
        <dbReference type="ARBA" id="ARBA00004225"/>
    </source>
</evidence>
<dbReference type="AlphaFoldDB" id="A0A7S4I3V7"/>
<keyword evidence="4" id="KW-0496">Mitochondrion</keyword>
<evidence type="ECO:0000256" key="5">
    <source>
        <dbReference type="ARBA" id="ARBA00023136"/>
    </source>
</evidence>
<accession>A0A7S4I3V7</accession>
<name>A0A7S4I3V7_9EUKA</name>
<evidence type="ECO:0000256" key="3">
    <source>
        <dbReference type="ARBA" id="ARBA00022989"/>
    </source>
</evidence>
<dbReference type="InterPro" id="IPR013946">
    <property type="entry name" value="NCA2-like"/>
</dbReference>
<dbReference type="Pfam" id="PF08637">
    <property type="entry name" value="NCA2"/>
    <property type="match status" value="1"/>
</dbReference>
<keyword evidence="3 6" id="KW-1133">Transmembrane helix</keyword>
<evidence type="ECO:0000256" key="6">
    <source>
        <dbReference type="SAM" id="Phobius"/>
    </source>
</evidence>
<dbReference type="GO" id="GO:0005741">
    <property type="term" value="C:mitochondrial outer membrane"/>
    <property type="evidence" value="ECO:0007669"/>
    <property type="project" value="TreeGrafter"/>
</dbReference>
<organism evidence="7">
    <name type="scientific">Vannella robusta</name>
    <dbReference type="NCBI Taxonomy" id="1487602"/>
    <lineage>
        <taxon>Eukaryota</taxon>
        <taxon>Amoebozoa</taxon>
        <taxon>Discosea</taxon>
        <taxon>Flabellinia</taxon>
        <taxon>Vannellidae</taxon>
        <taxon>Vannella</taxon>
    </lineage>
</organism>
<keyword evidence="2 6" id="KW-0812">Transmembrane</keyword>
<reference evidence="7" key="1">
    <citation type="submission" date="2021-01" db="EMBL/GenBank/DDBJ databases">
        <authorList>
            <person name="Corre E."/>
            <person name="Pelletier E."/>
            <person name="Niang G."/>
            <person name="Scheremetjew M."/>
            <person name="Finn R."/>
            <person name="Kale V."/>
            <person name="Holt S."/>
            <person name="Cochrane G."/>
            <person name="Meng A."/>
            <person name="Brown T."/>
            <person name="Cohen L."/>
        </authorList>
    </citation>
    <scope>NUCLEOTIDE SEQUENCE</scope>
    <source>
        <strain evidence="7">DIVA3 518/3/11/1/6</strain>
    </source>
</reference>
<feature type="transmembrane region" description="Helical" evidence="6">
    <location>
        <begin position="441"/>
        <end position="461"/>
    </location>
</feature>